<evidence type="ECO:0000313" key="1">
    <source>
        <dbReference type="EMBL" id="TDF73642.1"/>
    </source>
</evidence>
<protein>
    <submittedName>
        <fullName evidence="1">T9SS type A sorting domain-containing protein</fullName>
    </submittedName>
</protein>
<comment type="caution">
    <text evidence="1">The sequence shown here is derived from an EMBL/GenBank/DDBJ whole genome shotgun (WGS) entry which is preliminary data.</text>
</comment>
<dbReference type="Proteomes" id="UP000294588">
    <property type="component" value="Unassembled WGS sequence"/>
</dbReference>
<proteinExistence type="predicted"/>
<accession>A0AC61QJX4</accession>
<gene>
    <name evidence="1" type="ORF">E0946_02470</name>
</gene>
<reference evidence="1" key="1">
    <citation type="submission" date="2019-03" db="EMBL/GenBank/DDBJ databases">
        <title>Candidatus Syntrophosphaera thermopropionivorans: a novel player in syntrophic propionate oxidation during anaerobic digestion.</title>
        <authorList>
            <person name="Dyksma S."/>
        </authorList>
    </citation>
    <scope>NUCLEOTIDE SEQUENCE</scope>
    <source>
        <strain evidence="1">W5</strain>
    </source>
</reference>
<sequence length="1817" mass="200981">MIKKVFLIIMLGLSLSAILALNDNVISQTNKAFQITTKAIDHMDIQFNLPSYEIIEEEAGGNIYQRIMIPEAGVTMDSGLPELPTINIMLAIPRQGKVQIETLNTQTQVLPQFLPYPVQQGQELESPKSFVIDSAYYENGASYPANLIQVSDPMILRDFRIIGIQVNPFSYNPQSHTLTINQSISFRVNYLNEPGINELEGELQSLSPAFANIYESIIFNFDDYRDLIDTHIPPRYLIIYGYNSDTNYISSINSFALWKRQKGADVSLASTASTEAGSSTTSIKSYIQNAYNNPATRPDYVILIGDTGGSYTIPCFTYSSGATDYPYTHLAGNDLLGDVYIGRISAENLSQLQTIFAKIYLYERDINLNNAQWLNRMLLVGDYSPSGVSVVYTSKYIKECALNINPDYTFTELYGDDPSPSLANGAINTGIGFHSYRGYINMSGWSPSESLNNGYKLPHAIIITCSTGNFNSTATTESYIRLGTSAQPKGAVTAMGMATSSTHTTFNNALHGGVWGGILQYNMRTPGEAMLNGKLFINEIFGVSSPTNASNFAHWLNLMGDPTMEIFCGIPNHFNINSITTIPLGLSLMDVFVTDGTGEPVKDACVTLTQNNVIISRGYTDEDGNIILILPSNMTVNPCTLTVSKHNFKPLQQSIAVDNSGTLVPGAIIVDDDNTDFSQGNGDGLVDGGETIEFLFGLRNTSASSISGISGYLTCNSPYVTITDSLLTFGEITPSSLGFNNNPVVIHIAYNTPNDMMLRFHLILTDSNNVSYNVSEFVKVNNAEMIFNSYQVIDGGNGVLDPSENAGFTVTVTNQTTIPVTDIYGRLYTLNDLISITDHTAFYGDLFPNIEVTPTTDIFQLYGRPLLLPGMIIPMRLKLYNSLGFEQWLDFSLTIGEITVNNPLGPDGYGYVIYDDQDTGYEECPVFNWIGIAPAEGGLGTALAISDSYTSSNEGDQVGSDALEVVDLPFPFQFYGRIYTQITVCSNGFIAMGVTENAEFRNYRLPGPMGPSPMIAPFWDDLATHSGGGIYTWYDRNNHCFVIEWYNLKNGSNGSSMETFQVILYDQSMYPTSLGDGPIKFQYQTFNNVDMSTGNRHGCYATIGIEDHSGTVGLEYTFNNVYPTAASPLGNQRALYITNVPLYYYDPHIILCETYIDDSNGNGVCEPGETINLGIKLQNIGNQTAEDVTATLITNNPYINIITATGTYYPLTTDSYGVNQQPFVFTIAPECPNGTVINFRLQINSGDFSWQRNFSIRVEASVMMFVSYLINDADANFNGIIDPLETVKVIVNVHNNSDVQAREVMATLSTSSSDVMIVNPIISLPMIEPNTIMQFVFEVQFTGVSSLSQYISMQFNLSISNGLPISNNLLIPYNIANVFNDFESNDGNFISETGWEWGIPAQVGPYSGVKVWATNLSGNYPNLIDYVLITPEYTLESSCILTFHHIYGMENYYDGGNVCISVDNGNNWTVITPLGGYPHNSIVSLNSQPGFTGSINSWQTVQFNLSQYAGQTVRFRFRMTSDSATTGIGWFIDNFELSGVNQKTGYIYGLVTPTSTTPASKALVMANNHFATHPDDNYSYRLYLPFGTYNVTATLLYHQSSSAFNIQITPESPLRQTDFTLIDLPKPVNSDFVVNNETGELLISWEPPYDPVLPIGGYKVYKRFNTGPFELVQTTNITSYTDYLSLNGLYKYYIRALYYNMEGCPSDTIEFIFPYQNVNEPSTPGLITKLKTNYPNPFNPTTTISFDLAEAGKVKLSIYNIKGQLVKVLVEDNFSPGNYSIVWNGKDSRNQNVSSGVYFYRLETKNKVFTQRMMLLK</sequence>
<dbReference type="EMBL" id="SMOG01000004">
    <property type="protein sequence ID" value="TDF73642.1"/>
    <property type="molecule type" value="Genomic_DNA"/>
</dbReference>
<keyword evidence="2" id="KW-1185">Reference proteome</keyword>
<name>A0AC61QJX4_9BACT</name>
<organism evidence="1 2">
    <name type="scientific">Candidatus Syntrophosphaera thermopropionivorans</name>
    <dbReference type="NCBI Taxonomy" id="2593015"/>
    <lineage>
        <taxon>Bacteria</taxon>
        <taxon>Pseudomonadati</taxon>
        <taxon>Candidatus Cloacimonadota</taxon>
        <taxon>Candidatus Cloacimonadia</taxon>
        <taxon>Candidatus Cloacimonadales</taxon>
        <taxon>Candidatus Cloacimonadaceae</taxon>
        <taxon>Candidatus Syntrophosphaera</taxon>
    </lineage>
</organism>
<evidence type="ECO:0000313" key="2">
    <source>
        <dbReference type="Proteomes" id="UP000294588"/>
    </source>
</evidence>